<evidence type="ECO:0000313" key="2">
    <source>
        <dbReference type="EMBL" id="KKL76363.1"/>
    </source>
</evidence>
<dbReference type="GO" id="GO:0003677">
    <property type="term" value="F:DNA binding"/>
    <property type="evidence" value="ECO:0007669"/>
    <property type="project" value="InterPro"/>
</dbReference>
<protein>
    <recommendedName>
        <fullName evidence="1">Helix-turn-helix domain-containing protein</fullName>
    </recommendedName>
</protein>
<comment type="caution">
    <text evidence="2">The sequence shown here is derived from an EMBL/GenBank/DDBJ whole genome shotgun (WGS) entry which is preliminary data.</text>
</comment>
<dbReference type="AlphaFoldDB" id="A0A0F9EQH7"/>
<gene>
    <name evidence="2" type="ORF">LCGC14_2045670</name>
</gene>
<dbReference type="Pfam" id="PF12728">
    <property type="entry name" value="HTH_17"/>
    <property type="match status" value="1"/>
</dbReference>
<accession>A0A0F9EQH7</accession>
<dbReference type="InterPro" id="IPR041657">
    <property type="entry name" value="HTH_17"/>
</dbReference>
<feature type="non-terminal residue" evidence="2">
    <location>
        <position position="1"/>
    </location>
</feature>
<dbReference type="NCBIfam" id="TIGR01764">
    <property type="entry name" value="excise"/>
    <property type="match status" value="1"/>
</dbReference>
<feature type="domain" description="Helix-turn-helix" evidence="1">
    <location>
        <begin position="11"/>
        <end position="57"/>
    </location>
</feature>
<evidence type="ECO:0000259" key="1">
    <source>
        <dbReference type="Pfam" id="PF12728"/>
    </source>
</evidence>
<reference evidence="2" key="1">
    <citation type="journal article" date="2015" name="Nature">
        <title>Complex archaea that bridge the gap between prokaryotes and eukaryotes.</title>
        <authorList>
            <person name="Spang A."/>
            <person name="Saw J.H."/>
            <person name="Jorgensen S.L."/>
            <person name="Zaremba-Niedzwiedzka K."/>
            <person name="Martijn J."/>
            <person name="Lind A.E."/>
            <person name="van Eijk R."/>
            <person name="Schleper C."/>
            <person name="Guy L."/>
            <person name="Ettema T.J."/>
        </authorList>
    </citation>
    <scope>NUCLEOTIDE SEQUENCE</scope>
</reference>
<dbReference type="EMBL" id="LAZR01024072">
    <property type="protein sequence ID" value="KKL76363.1"/>
    <property type="molecule type" value="Genomic_DNA"/>
</dbReference>
<dbReference type="SUPFAM" id="SSF46955">
    <property type="entry name" value="Putative DNA-binding domain"/>
    <property type="match status" value="1"/>
</dbReference>
<dbReference type="InterPro" id="IPR009061">
    <property type="entry name" value="DNA-bd_dom_put_sf"/>
</dbReference>
<organism evidence="2">
    <name type="scientific">marine sediment metagenome</name>
    <dbReference type="NCBI Taxonomy" id="412755"/>
    <lineage>
        <taxon>unclassified sequences</taxon>
        <taxon>metagenomes</taxon>
        <taxon>ecological metagenomes</taxon>
    </lineage>
</organism>
<dbReference type="InterPro" id="IPR010093">
    <property type="entry name" value="SinI_DNA-bd"/>
</dbReference>
<proteinExistence type="predicted"/>
<sequence length="64" mass="7257">CNHDRSVPCVWLTVEEAAGFLKVNKSTLYRYIQKGQLKTSRPGGHIIRICLEVLNTFGEEKGHD</sequence>
<name>A0A0F9EQH7_9ZZZZ</name>